<name>A0A062UBB4_9PROT</name>
<reference evidence="1 2" key="1">
    <citation type="journal article" date="2014" name="Antonie Van Leeuwenhoek">
        <title>Hyphomonas beringensis sp. nov. and Hyphomonas chukchiensis sp. nov., isolated from surface seawater of the Bering Sea and Chukchi Sea.</title>
        <authorList>
            <person name="Li C."/>
            <person name="Lai Q."/>
            <person name="Li G."/>
            <person name="Dong C."/>
            <person name="Wang J."/>
            <person name="Liao Y."/>
            <person name="Shao Z."/>
        </authorList>
    </citation>
    <scope>NUCLEOTIDE SEQUENCE [LARGE SCALE GENOMIC DNA]</scope>
    <source>
        <strain evidence="1 2">BH-BN04-4</strain>
    </source>
</reference>
<dbReference type="PATRIC" id="fig|1280947.3.peg.3533"/>
<evidence type="ECO:0000313" key="1">
    <source>
        <dbReference type="EMBL" id="KCZ53899.1"/>
    </source>
</evidence>
<comment type="caution">
    <text evidence="1">The sequence shown here is derived from an EMBL/GenBank/DDBJ whole genome shotgun (WGS) entry which is preliminary data.</text>
</comment>
<dbReference type="PANTHER" id="PTHR33973:SF4">
    <property type="entry name" value="OS07G0153300 PROTEIN"/>
    <property type="match status" value="1"/>
</dbReference>
<protein>
    <recommendedName>
        <fullName evidence="3">DUF1365 domain-containing protein</fullName>
    </recommendedName>
</protein>
<dbReference type="Pfam" id="PF07103">
    <property type="entry name" value="DUF1365"/>
    <property type="match status" value="1"/>
</dbReference>
<dbReference type="RefSeq" id="WP_051615691.1">
    <property type="nucleotide sequence ID" value="NZ_AWFG01000085.1"/>
</dbReference>
<dbReference type="eggNOG" id="COG3496">
    <property type="taxonomic scope" value="Bacteria"/>
</dbReference>
<dbReference type="PANTHER" id="PTHR33973">
    <property type="entry name" value="OS07G0153300 PROTEIN"/>
    <property type="match status" value="1"/>
</dbReference>
<dbReference type="Proteomes" id="UP000027190">
    <property type="component" value="Unassembled WGS sequence"/>
</dbReference>
<keyword evidence="2" id="KW-1185">Reference proteome</keyword>
<sequence>MTAPALNLWQGQTVHARYVPFERRFAYKIAMIDIDIDRLDEADAQTSLFAVDKPGLFSFRRRDHGARQDVPLRPWAEDMLAKAGVSLEGGAIRLVTFPRHLFYKFAPISLWYGYGPDGALRGIIYEVNNTFGDTHSYVASVSTDRSRHEAQKYFHVSPFFDVSGTYRFTLRAPAQRLGVVVESLKDGQLMHMANIRATRQSATPLALLGLALKRPFSTLGVTLAIHWQAAFLWLRGAKYRSRPTPPDRTATIATEPASATAQIVKDAA</sequence>
<dbReference type="EMBL" id="AWFG01000085">
    <property type="protein sequence ID" value="KCZ53899.1"/>
    <property type="molecule type" value="Genomic_DNA"/>
</dbReference>
<dbReference type="AlphaFoldDB" id="A0A062UBB4"/>
<accession>A0A062UBB4</accession>
<proteinExistence type="predicted"/>
<evidence type="ECO:0008006" key="3">
    <source>
        <dbReference type="Google" id="ProtNLM"/>
    </source>
</evidence>
<evidence type="ECO:0000313" key="2">
    <source>
        <dbReference type="Proteomes" id="UP000027190"/>
    </source>
</evidence>
<dbReference type="STRING" id="1280947.HY30_10390"/>
<dbReference type="OrthoDB" id="9778801at2"/>
<dbReference type="InterPro" id="IPR010775">
    <property type="entry name" value="DUF1365"/>
</dbReference>
<gene>
    <name evidence="1" type="ORF">HY30_10390</name>
</gene>
<organism evidence="1 2">
    <name type="scientific">Hyphomonas chukchiensis</name>
    <dbReference type="NCBI Taxonomy" id="1280947"/>
    <lineage>
        <taxon>Bacteria</taxon>
        <taxon>Pseudomonadati</taxon>
        <taxon>Pseudomonadota</taxon>
        <taxon>Alphaproteobacteria</taxon>
        <taxon>Hyphomonadales</taxon>
        <taxon>Hyphomonadaceae</taxon>
        <taxon>Hyphomonas</taxon>
    </lineage>
</organism>